<dbReference type="GO" id="GO:0003677">
    <property type="term" value="F:DNA binding"/>
    <property type="evidence" value="ECO:0007669"/>
    <property type="project" value="UniProtKB-KW"/>
</dbReference>
<dbReference type="PROSITE" id="PS01332">
    <property type="entry name" value="HTH_RRF2_1"/>
    <property type="match status" value="1"/>
</dbReference>
<evidence type="ECO:0000313" key="2">
    <source>
        <dbReference type="EMBL" id="MBU3850919.1"/>
    </source>
</evidence>
<dbReference type="PANTHER" id="PTHR33221:SF5">
    <property type="entry name" value="HTH-TYPE TRANSCRIPTIONAL REGULATOR ISCR"/>
    <property type="match status" value="1"/>
</dbReference>
<dbReference type="AlphaFoldDB" id="A0A9E2L3Z8"/>
<comment type="caution">
    <text evidence="2">The sequence shown here is derived from an EMBL/GenBank/DDBJ whole genome shotgun (WGS) entry which is preliminary data.</text>
</comment>
<dbReference type="NCBIfam" id="TIGR00738">
    <property type="entry name" value="rrf2_super"/>
    <property type="match status" value="1"/>
</dbReference>
<dbReference type="InterPro" id="IPR036390">
    <property type="entry name" value="WH_DNA-bd_sf"/>
</dbReference>
<dbReference type="GO" id="GO:0005829">
    <property type="term" value="C:cytosol"/>
    <property type="evidence" value="ECO:0007669"/>
    <property type="project" value="TreeGrafter"/>
</dbReference>
<dbReference type="EMBL" id="JAHLFV010000233">
    <property type="protein sequence ID" value="MBU3850919.1"/>
    <property type="molecule type" value="Genomic_DNA"/>
</dbReference>
<name>A0A9E2L3Z8_9SPIR</name>
<proteinExistence type="predicted"/>
<gene>
    <name evidence="2" type="ORF">IAA16_10165</name>
</gene>
<dbReference type="InterPro" id="IPR036388">
    <property type="entry name" value="WH-like_DNA-bd_sf"/>
</dbReference>
<dbReference type="PANTHER" id="PTHR33221">
    <property type="entry name" value="WINGED HELIX-TURN-HELIX TRANSCRIPTIONAL REGULATOR, RRF2 FAMILY"/>
    <property type="match status" value="1"/>
</dbReference>
<evidence type="ECO:0000256" key="1">
    <source>
        <dbReference type="ARBA" id="ARBA00023125"/>
    </source>
</evidence>
<reference evidence="2" key="2">
    <citation type="submission" date="2021-04" db="EMBL/GenBank/DDBJ databases">
        <authorList>
            <person name="Gilroy R."/>
        </authorList>
    </citation>
    <scope>NUCLEOTIDE SEQUENCE</scope>
    <source>
        <strain evidence="2">Gambia15-2214</strain>
    </source>
</reference>
<dbReference type="GO" id="GO:0003700">
    <property type="term" value="F:DNA-binding transcription factor activity"/>
    <property type="evidence" value="ECO:0007669"/>
    <property type="project" value="TreeGrafter"/>
</dbReference>
<reference evidence="2" key="1">
    <citation type="journal article" date="2021" name="PeerJ">
        <title>Extensive microbial diversity within the chicken gut microbiome revealed by metagenomics and culture.</title>
        <authorList>
            <person name="Gilroy R."/>
            <person name="Ravi A."/>
            <person name="Getino M."/>
            <person name="Pursley I."/>
            <person name="Horton D.L."/>
            <person name="Alikhan N.F."/>
            <person name="Baker D."/>
            <person name="Gharbi K."/>
            <person name="Hall N."/>
            <person name="Watson M."/>
            <person name="Adriaenssens E.M."/>
            <person name="Foster-Nyarko E."/>
            <person name="Jarju S."/>
            <person name="Secka A."/>
            <person name="Antonio M."/>
            <person name="Oren A."/>
            <person name="Chaudhuri R.R."/>
            <person name="La Ragione R."/>
            <person name="Hildebrand F."/>
            <person name="Pallen M.J."/>
        </authorList>
    </citation>
    <scope>NUCLEOTIDE SEQUENCE</scope>
    <source>
        <strain evidence="2">Gambia15-2214</strain>
    </source>
</reference>
<dbReference type="Proteomes" id="UP000823914">
    <property type="component" value="Unassembled WGS sequence"/>
</dbReference>
<evidence type="ECO:0000313" key="3">
    <source>
        <dbReference type="Proteomes" id="UP000823914"/>
    </source>
</evidence>
<accession>A0A9E2L3Z8</accession>
<dbReference type="PROSITE" id="PS51197">
    <property type="entry name" value="HTH_RRF2_2"/>
    <property type="match status" value="1"/>
</dbReference>
<dbReference type="Gene3D" id="1.10.10.10">
    <property type="entry name" value="Winged helix-like DNA-binding domain superfamily/Winged helix DNA-binding domain"/>
    <property type="match status" value="1"/>
</dbReference>
<dbReference type="InterPro" id="IPR030489">
    <property type="entry name" value="TR_Rrf2-type_CS"/>
</dbReference>
<keyword evidence="1" id="KW-0238">DNA-binding</keyword>
<dbReference type="Pfam" id="PF02082">
    <property type="entry name" value="Rrf2"/>
    <property type="match status" value="1"/>
</dbReference>
<dbReference type="InterPro" id="IPR000944">
    <property type="entry name" value="Tscrpt_reg_Rrf2"/>
</dbReference>
<dbReference type="SUPFAM" id="SSF46785">
    <property type="entry name" value="Winged helix' DNA-binding domain"/>
    <property type="match status" value="1"/>
</dbReference>
<organism evidence="2 3">
    <name type="scientific">Candidatus Treponema excrementipullorum</name>
    <dbReference type="NCBI Taxonomy" id="2838768"/>
    <lineage>
        <taxon>Bacteria</taxon>
        <taxon>Pseudomonadati</taxon>
        <taxon>Spirochaetota</taxon>
        <taxon>Spirochaetia</taxon>
        <taxon>Spirochaetales</taxon>
        <taxon>Treponemataceae</taxon>
        <taxon>Treponema</taxon>
    </lineage>
</organism>
<protein>
    <submittedName>
        <fullName evidence="2">Rrf2 family transcriptional regulator</fullName>
    </submittedName>
</protein>
<sequence length="143" mass="16332">MKISTKGRYALRLMIDLALQDPDKYIPLREISKRQEISIKYLEQIAFLLLKNGYITSLRGLQGGYKLQKKPELYLVGDILRVIEGEIVPVTCLKTQSYPCGRSDTCKTLPFWKGLHAAVNDYLNSFTLADLAFENKISTDTER</sequence>